<organism evidence="2 3">
    <name type="scientific">Trifolium subterraneum</name>
    <name type="common">Subterranean clover</name>
    <dbReference type="NCBI Taxonomy" id="3900"/>
    <lineage>
        <taxon>Eukaryota</taxon>
        <taxon>Viridiplantae</taxon>
        <taxon>Streptophyta</taxon>
        <taxon>Embryophyta</taxon>
        <taxon>Tracheophyta</taxon>
        <taxon>Spermatophyta</taxon>
        <taxon>Magnoliopsida</taxon>
        <taxon>eudicotyledons</taxon>
        <taxon>Gunneridae</taxon>
        <taxon>Pentapetalae</taxon>
        <taxon>rosids</taxon>
        <taxon>fabids</taxon>
        <taxon>Fabales</taxon>
        <taxon>Fabaceae</taxon>
        <taxon>Papilionoideae</taxon>
        <taxon>50 kb inversion clade</taxon>
        <taxon>NPAAA clade</taxon>
        <taxon>Hologalegina</taxon>
        <taxon>IRL clade</taxon>
        <taxon>Trifolieae</taxon>
        <taxon>Trifolium</taxon>
    </lineage>
</organism>
<gene>
    <name evidence="2" type="ORF">TSUD_162270</name>
</gene>
<dbReference type="OrthoDB" id="683848at2759"/>
<feature type="coiled-coil region" evidence="1">
    <location>
        <begin position="5"/>
        <end position="53"/>
    </location>
</feature>
<evidence type="ECO:0000256" key="1">
    <source>
        <dbReference type="SAM" id="Coils"/>
    </source>
</evidence>
<evidence type="ECO:0000313" key="2">
    <source>
        <dbReference type="EMBL" id="GAU35122.1"/>
    </source>
</evidence>
<name>A0A2Z6NEJ7_TRISU</name>
<evidence type="ECO:0000313" key="3">
    <source>
        <dbReference type="Proteomes" id="UP000242715"/>
    </source>
</evidence>
<proteinExistence type="predicted"/>
<keyword evidence="3" id="KW-1185">Reference proteome</keyword>
<keyword evidence="1" id="KW-0175">Coiled coil</keyword>
<dbReference type="Proteomes" id="UP000242715">
    <property type="component" value="Unassembled WGS sequence"/>
</dbReference>
<sequence length="64" mass="7629">MPSALAELQKRVYSAEAIVKQKEEEHTELREKLKQSERKRFEYEAKMKSMEEAWQKQMASLQLA</sequence>
<protein>
    <submittedName>
        <fullName evidence="2">Uncharacterized protein</fullName>
    </submittedName>
</protein>
<dbReference type="EMBL" id="DF973576">
    <property type="protein sequence ID" value="GAU35122.1"/>
    <property type="molecule type" value="Genomic_DNA"/>
</dbReference>
<accession>A0A2Z6NEJ7</accession>
<reference evidence="3" key="1">
    <citation type="journal article" date="2017" name="Front. Plant Sci.">
        <title>Climate Clever Clovers: New Paradigm to Reduce the Environmental Footprint of Ruminants by Breeding Low Methanogenic Forages Utilizing Haplotype Variation.</title>
        <authorList>
            <person name="Kaur P."/>
            <person name="Appels R."/>
            <person name="Bayer P.E."/>
            <person name="Keeble-Gagnere G."/>
            <person name="Wang J."/>
            <person name="Hirakawa H."/>
            <person name="Shirasawa K."/>
            <person name="Vercoe P."/>
            <person name="Stefanova K."/>
            <person name="Durmic Z."/>
            <person name="Nichols P."/>
            <person name="Revell C."/>
            <person name="Isobe S.N."/>
            <person name="Edwards D."/>
            <person name="Erskine W."/>
        </authorList>
    </citation>
    <scope>NUCLEOTIDE SEQUENCE [LARGE SCALE GENOMIC DNA]</scope>
    <source>
        <strain evidence="3">cv. Daliak</strain>
    </source>
</reference>
<dbReference type="AlphaFoldDB" id="A0A2Z6NEJ7"/>